<feature type="transmembrane region" description="Helical" evidence="3">
    <location>
        <begin position="245"/>
        <end position="266"/>
    </location>
</feature>
<keyword evidence="3" id="KW-0812">Transmembrane</keyword>
<dbReference type="SUPFAM" id="SSF103473">
    <property type="entry name" value="MFS general substrate transporter"/>
    <property type="match status" value="1"/>
</dbReference>
<comment type="subcellular location">
    <subcellularLocation>
        <location evidence="1">Membrane</location>
        <topology evidence="1">Multi-pass membrane protein</topology>
    </subcellularLocation>
</comment>
<dbReference type="GeneID" id="83220059"/>
<evidence type="ECO:0008006" key="6">
    <source>
        <dbReference type="Google" id="ProtNLM"/>
    </source>
</evidence>
<feature type="transmembrane region" description="Helical" evidence="3">
    <location>
        <begin position="71"/>
        <end position="90"/>
    </location>
</feature>
<dbReference type="InterPro" id="IPR011701">
    <property type="entry name" value="MFS"/>
</dbReference>
<feature type="transmembrane region" description="Helical" evidence="3">
    <location>
        <begin position="15"/>
        <end position="35"/>
    </location>
</feature>
<dbReference type="Pfam" id="PF07690">
    <property type="entry name" value="MFS_1"/>
    <property type="match status" value="1"/>
</dbReference>
<evidence type="ECO:0000313" key="5">
    <source>
        <dbReference type="Proteomes" id="UP001234581"/>
    </source>
</evidence>
<dbReference type="Gene3D" id="1.20.1250.20">
    <property type="entry name" value="MFS general substrate transporter like domains"/>
    <property type="match status" value="2"/>
</dbReference>
<feature type="transmembrane region" description="Helical" evidence="3">
    <location>
        <begin position="272"/>
        <end position="300"/>
    </location>
</feature>
<dbReference type="GO" id="GO:0016020">
    <property type="term" value="C:membrane"/>
    <property type="evidence" value="ECO:0007669"/>
    <property type="project" value="UniProtKB-SubCell"/>
</dbReference>
<feature type="transmembrane region" description="Helical" evidence="3">
    <location>
        <begin position="176"/>
        <end position="200"/>
    </location>
</feature>
<evidence type="ECO:0000313" key="4">
    <source>
        <dbReference type="EMBL" id="KAJ8651713.1"/>
    </source>
</evidence>
<dbReference type="PANTHER" id="PTHR11360">
    <property type="entry name" value="MONOCARBOXYLATE TRANSPORTER"/>
    <property type="match status" value="1"/>
</dbReference>
<gene>
    <name evidence="4" type="ORF">O0I10_012725</name>
</gene>
<dbReference type="Proteomes" id="UP001234581">
    <property type="component" value="Unassembled WGS sequence"/>
</dbReference>
<keyword evidence="5" id="KW-1185">Reference proteome</keyword>
<keyword evidence="3" id="KW-0472">Membrane</keyword>
<dbReference type="EMBL" id="JARTCD010000149">
    <property type="protein sequence ID" value="KAJ8651713.1"/>
    <property type="molecule type" value="Genomic_DNA"/>
</dbReference>
<dbReference type="AlphaFoldDB" id="A0AAD7XSU9"/>
<evidence type="ECO:0000256" key="1">
    <source>
        <dbReference type="ARBA" id="ARBA00004141"/>
    </source>
</evidence>
<sequence length="371" mass="39863">MDYFEREVFGAEASFQLSFVSTLILFYVAISAALVRVIELFISMRTGFLVGGLLVSGGLAAAGSATQVWQVILSIGVCMALGNSFIYSTGSRIVLPWFTAKRGLAMGIIASATGLGGLIVPFIVHGIIETLGGPWMLRILSMAWFVIFVTAYGLIREHEQSKTKPTGLRGILKWSLFKNLPFSLWCVSGCFQVIHCFLVPFTLPVYATSIGLSAKQGTDIISVTMGCNFVGRLAAGVISDKIGSMNCSIIFGAITAFSTLLLWVFAHSYGTLMAYACIFGFFGSVYFVFAGPITVVIVGLEQYPSGFALLTLAGFPAALSPIVANAIDHAVQQTEPYFWYKIITGGAALLSTCILLAARCLLKPGELWVKI</sequence>
<feature type="transmembrane region" description="Helical" evidence="3">
    <location>
        <begin position="102"/>
        <end position="123"/>
    </location>
</feature>
<evidence type="ECO:0000256" key="3">
    <source>
        <dbReference type="SAM" id="Phobius"/>
    </source>
</evidence>
<dbReference type="PANTHER" id="PTHR11360:SF315">
    <property type="entry name" value="TRANSPORTER MCH2-RELATED"/>
    <property type="match status" value="1"/>
</dbReference>
<proteinExistence type="inferred from homology"/>
<evidence type="ECO:0000256" key="2">
    <source>
        <dbReference type="ARBA" id="ARBA00006727"/>
    </source>
</evidence>
<comment type="caution">
    <text evidence="4">The sequence shown here is derived from an EMBL/GenBank/DDBJ whole genome shotgun (WGS) entry which is preliminary data.</text>
</comment>
<dbReference type="InterPro" id="IPR036259">
    <property type="entry name" value="MFS_trans_sf"/>
</dbReference>
<dbReference type="RefSeq" id="XP_058336627.1">
    <property type="nucleotide sequence ID" value="XM_058492613.1"/>
</dbReference>
<dbReference type="InterPro" id="IPR050327">
    <property type="entry name" value="Proton-linked_MCT"/>
</dbReference>
<feature type="transmembrane region" description="Helical" evidence="3">
    <location>
        <begin position="47"/>
        <end position="65"/>
    </location>
</feature>
<feature type="transmembrane region" description="Helical" evidence="3">
    <location>
        <begin position="307"/>
        <end position="327"/>
    </location>
</feature>
<feature type="transmembrane region" description="Helical" evidence="3">
    <location>
        <begin position="135"/>
        <end position="155"/>
    </location>
</feature>
<reference evidence="4 5" key="1">
    <citation type="submission" date="2023-03" db="EMBL/GenBank/DDBJ databases">
        <title>Genome sequence of Lichtheimia ornata CBS 291.66.</title>
        <authorList>
            <person name="Mohabir J.T."/>
            <person name="Shea T.P."/>
            <person name="Kurbessoian T."/>
            <person name="Berby B."/>
            <person name="Fontaine J."/>
            <person name="Livny J."/>
            <person name="Gnirke A."/>
            <person name="Stajich J.E."/>
            <person name="Cuomo C.A."/>
        </authorList>
    </citation>
    <scope>NUCLEOTIDE SEQUENCE [LARGE SCALE GENOMIC DNA]</scope>
    <source>
        <strain evidence="4">CBS 291.66</strain>
    </source>
</reference>
<protein>
    <recommendedName>
        <fullName evidence="6">Major facilitator superfamily (MFS) profile domain-containing protein</fullName>
    </recommendedName>
</protein>
<organism evidence="4 5">
    <name type="scientific">Lichtheimia ornata</name>
    <dbReference type="NCBI Taxonomy" id="688661"/>
    <lineage>
        <taxon>Eukaryota</taxon>
        <taxon>Fungi</taxon>
        <taxon>Fungi incertae sedis</taxon>
        <taxon>Mucoromycota</taxon>
        <taxon>Mucoromycotina</taxon>
        <taxon>Mucoromycetes</taxon>
        <taxon>Mucorales</taxon>
        <taxon>Lichtheimiaceae</taxon>
        <taxon>Lichtheimia</taxon>
    </lineage>
</organism>
<comment type="similarity">
    <text evidence="2">Belongs to the major facilitator superfamily. Monocarboxylate porter (TC 2.A.1.13) family.</text>
</comment>
<feature type="transmembrane region" description="Helical" evidence="3">
    <location>
        <begin position="339"/>
        <end position="362"/>
    </location>
</feature>
<dbReference type="GO" id="GO:0022857">
    <property type="term" value="F:transmembrane transporter activity"/>
    <property type="evidence" value="ECO:0007669"/>
    <property type="project" value="InterPro"/>
</dbReference>
<name>A0AAD7XSU9_9FUNG</name>
<keyword evidence="3" id="KW-1133">Transmembrane helix</keyword>
<accession>A0AAD7XSU9</accession>